<dbReference type="Gene3D" id="1.10.1790.10">
    <property type="entry name" value="PRD domain"/>
    <property type="match status" value="2"/>
</dbReference>
<feature type="domain" description="Sigma-54 factor interaction" evidence="4">
    <location>
        <begin position="85"/>
        <end position="266"/>
    </location>
</feature>
<keyword evidence="2" id="KW-0547">Nucleotide-binding</keyword>
<dbReference type="GO" id="GO:0006355">
    <property type="term" value="P:regulation of DNA-templated transcription"/>
    <property type="evidence" value="ECO:0007669"/>
    <property type="project" value="InterPro"/>
</dbReference>
<keyword evidence="8" id="KW-1185">Reference proteome</keyword>
<dbReference type="GO" id="GO:0009401">
    <property type="term" value="P:phosphoenolpyruvate-dependent sugar phosphotransferase system"/>
    <property type="evidence" value="ECO:0007669"/>
    <property type="project" value="InterPro"/>
</dbReference>
<name>A0A1M6CPY4_9FIRM</name>
<feature type="domain" description="PRD" evidence="6">
    <location>
        <begin position="234"/>
        <end position="339"/>
    </location>
</feature>
<dbReference type="PANTHER" id="PTHR32071">
    <property type="entry name" value="TRANSCRIPTIONAL REGULATORY PROTEIN"/>
    <property type="match status" value="1"/>
</dbReference>
<dbReference type="GO" id="GO:0016740">
    <property type="term" value="F:transferase activity"/>
    <property type="evidence" value="ECO:0007669"/>
    <property type="project" value="UniProtKB-KW"/>
</dbReference>
<dbReference type="InterPro" id="IPR002078">
    <property type="entry name" value="Sigma_54_int"/>
</dbReference>
<evidence type="ECO:0000313" key="7">
    <source>
        <dbReference type="EMBL" id="SHI63072.1"/>
    </source>
</evidence>
<dbReference type="PROSITE" id="PS51372">
    <property type="entry name" value="PRD_2"/>
    <property type="match status" value="2"/>
</dbReference>
<evidence type="ECO:0000313" key="8">
    <source>
        <dbReference type="Proteomes" id="UP000184536"/>
    </source>
</evidence>
<dbReference type="PANTHER" id="PTHR32071:SF38">
    <property type="entry name" value="PSP OPERON TRANSCRIPTIONAL ACTIVATOR"/>
    <property type="match status" value="1"/>
</dbReference>
<protein>
    <submittedName>
        <fullName evidence="7">Transcriptional regulatory protein LevR, contains PRD, AAA+ and EIIA domains</fullName>
    </submittedName>
</protein>
<dbReference type="OrthoDB" id="9765164at2"/>
<dbReference type="STRING" id="1121919.SAMN02745975_00289"/>
<proteinExistence type="predicted"/>
<dbReference type="EMBL" id="FQZV01000004">
    <property type="protein sequence ID" value="SHI63072.1"/>
    <property type="molecule type" value="Genomic_DNA"/>
</dbReference>
<dbReference type="Gene3D" id="3.40.50.510">
    <property type="entry name" value="Phosphotransferase system, mannose-type IIA component"/>
    <property type="match status" value="1"/>
</dbReference>
<dbReference type="Pfam" id="PF00874">
    <property type="entry name" value="PRD"/>
    <property type="match status" value="2"/>
</dbReference>
<evidence type="ECO:0000256" key="1">
    <source>
        <dbReference type="ARBA" id="ARBA00022679"/>
    </source>
</evidence>
<dbReference type="GO" id="GO:0016020">
    <property type="term" value="C:membrane"/>
    <property type="evidence" value="ECO:0007669"/>
    <property type="project" value="InterPro"/>
</dbReference>
<dbReference type="Pfam" id="PF00158">
    <property type="entry name" value="Sigma54_activat"/>
    <property type="match status" value="1"/>
</dbReference>
<sequence>MKKIDEIYQTLLLLEERNPAGVFAFELGEVLKMDRANISRHLNELYKQNKLDRVEGRPVRYRSSASQAKTYIEKNPGKENSLDRMVGAAYSLQVSVQQAKAAVLYPPRGLHTLLLGETGVGKSMFAELMYKFALETNMIKPNAPFIRFNCADYADNPQLIVTQIFGVKKGAYTGADRDREGLLKQAEAKIYALKNKGMKEGEINQILNIDIDSHFERYIGNLPHKYRKDEIIKVVDKKIVDIVEEILTIAQKRLNKEYDEKIFFGLALHLHSSIERIRNRSKIYHPNLNFIRSNYVEEFLTAMEAAKWIDQIFQIETPLDEIGYLTMFLASDPYNLEGKEEGKVGLLLIMHGNSTASSMAQVANTLVGVDHAAALDMPLSMKPEVMYELAKESVIRLNEGKGVLLLVDMGSLTNFGEMIYEDTGIITKTIEAVSTPIAIDACRKAVMGRSLLEIYKSFKDSGAHGNTEYIKSNIKKKNIIITACFTGEGASEKLKQIIEEKLHIGDNLRIIPLNILNRKAFVQSIEGYRKEHNVLAIAGTIELHIDDIPFVSAGEILTGNGLKTLQDIIEGEEQYINMGKSIGEYLHGIDGERIIQETRQAAETIARSLQVQISNEVRIGIILHMIFLVDKLSSGGKETDFQELAIYREQFSRELLLVKESIKSLEASFGIDIGENELAYLCKMFLANHNK</sequence>
<dbReference type="InterPro" id="IPR011608">
    <property type="entry name" value="PRD"/>
</dbReference>
<accession>A0A1M6CPY4</accession>
<evidence type="ECO:0000259" key="6">
    <source>
        <dbReference type="PROSITE" id="PS51372"/>
    </source>
</evidence>
<dbReference type="Gene3D" id="3.40.50.300">
    <property type="entry name" value="P-loop containing nucleotide triphosphate hydrolases"/>
    <property type="match status" value="1"/>
</dbReference>
<reference evidence="8" key="1">
    <citation type="submission" date="2016-11" db="EMBL/GenBank/DDBJ databases">
        <authorList>
            <person name="Varghese N."/>
            <person name="Submissions S."/>
        </authorList>
    </citation>
    <scope>NUCLEOTIDE SEQUENCE [LARGE SCALE GENOMIC DNA]</scope>
    <source>
        <strain evidence="8">DSM 17957</strain>
    </source>
</reference>
<dbReference type="PROSITE" id="PS51096">
    <property type="entry name" value="PTS_EIIA_TYPE_4"/>
    <property type="match status" value="1"/>
</dbReference>
<dbReference type="InterPro" id="IPR036634">
    <property type="entry name" value="PRD_sf"/>
</dbReference>
<dbReference type="InterPro" id="IPR004701">
    <property type="entry name" value="PTS_EIIA_man-typ"/>
</dbReference>
<evidence type="ECO:0000256" key="2">
    <source>
        <dbReference type="ARBA" id="ARBA00022741"/>
    </source>
</evidence>
<organism evidence="7 8">
    <name type="scientific">Geosporobacter subterraneus DSM 17957</name>
    <dbReference type="NCBI Taxonomy" id="1121919"/>
    <lineage>
        <taxon>Bacteria</taxon>
        <taxon>Bacillati</taxon>
        <taxon>Bacillota</taxon>
        <taxon>Clostridia</taxon>
        <taxon>Peptostreptococcales</taxon>
        <taxon>Thermotaleaceae</taxon>
        <taxon>Geosporobacter</taxon>
    </lineage>
</organism>
<dbReference type="InterPro" id="IPR036390">
    <property type="entry name" value="WH_DNA-bd_sf"/>
</dbReference>
<dbReference type="InterPro" id="IPR036662">
    <property type="entry name" value="PTS_EIIA_man-typ_sf"/>
</dbReference>
<dbReference type="SUPFAM" id="SSF46785">
    <property type="entry name" value="Winged helix' DNA-binding domain"/>
    <property type="match status" value="1"/>
</dbReference>
<evidence type="ECO:0000259" key="4">
    <source>
        <dbReference type="PROSITE" id="PS50045"/>
    </source>
</evidence>
<dbReference type="SUPFAM" id="SSF53062">
    <property type="entry name" value="PTS system fructose IIA component-like"/>
    <property type="match status" value="1"/>
</dbReference>
<keyword evidence="1" id="KW-0808">Transferase</keyword>
<dbReference type="PROSITE" id="PS50045">
    <property type="entry name" value="SIGMA54_INTERACT_4"/>
    <property type="match status" value="1"/>
</dbReference>
<feature type="domain" description="PTS EIIA type-4" evidence="5">
    <location>
        <begin position="343"/>
        <end position="466"/>
    </location>
</feature>
<dbReference type="SUPFAM" id="SSF63520">
    <property type="entry name" value="PTS-regulatory domain, PRD"/>
    <property type="match status" value="2"/>
</dbReference>
<evidence type="ECO:0000256" key="3">
    <source>
        <dbReference type="ARBA" id="ARBA00022840"/>
    </source>
</evidence>
<dbReference type="GO" id="GO:0005524">
    <property type="term" value="F:ATP binding"/>
    <property type="evidence" value="ECO:0007669"/>
    <property type="project" value="UniProtKB-KW"/>
</dbReference>
<gene>
    <name evidence="7" type="ORF">SAMN02745975_00289</name>
</gene>
<dbReference type="SUPFAM" id="SSF52540">
    <property type="entry name" value="P-loop containing nucleoside triphosphate hydrolases"/>
    <property type="match status" value="1"/>
</dbReference>
<keyword evidence="3" id="KW-0067">ATP-binding</keyword>
<dbReference type="AlphaFoldDB" id="A0A1M6CPY4"/>
<dbReference type="Proteomes" id="UP000184536">
    <property type="component" value="Unassembled WGS sequence"/>
</dbReference>
<dbReference type="RefSeq" id="WP_110939592.1">
    <property type="nucleotide sequence ID" value="NZ_FQZV01000004.1"/>
</dbReference>
<dbReference type="InterPro" id="IPR027417">
    <property type="entry name" value="P-loop_NTPase"/>
</dbReference>
<dbReference type="Pfam" id="PF03610">
    <property type="entry name" value="EIIA-man"/>
    <property type="match status" value="1"/>
</dbReference>
<evidence type="ECO:0000259" key="5">
    <source>
        <dbReference type="PROSITE" id="PS51096"/>
    </source>
</evidence>
<feature type="domain" description="PRD" evidence="6">
    <location>
        <begin position="589"/>
        <end position="691"/>
    </location>
</feature>